<keyword evidence="2" id="KW-1185">Reference proteome</keyword>
<name>A0ABN2QMS7_9MICO</name>
<dbReference type="EMBL" id="BAAAOG010000002">
    <property type="protein sequence ID" value="GAA1954973.1"/>
    <property type="molecule type" value="Genomic_DNA"/>
</dbReference>
<evidence type="ECO:0000313" key="1">
    <source>
        <dbReference type="EMBL" id="GAA1954973.1"/>
    </source>
</evidence>
<gene>
    <name evidence="1" type="ORF">GCM10009776_16190</name>
</gene>
<accession>A0ABN2QMS7</accession>
<sequence>MMTAFPVSGPAFVRIDVQMGRIEVVAEQRDDVDVVILPANPNRSGDRNAAEAVRVTRTGAEVSVIGAFRLNIFGPGDSIDVVVRVPATSDASVSLKYGSVHLAGTLGTVRLALDYGDASVARVGRADLGLGHGELRVEHISGDADVTLKSGRARIGRVTGALRLKGSDAGIDVGTIGGVADIATSTGVVQLGDPGPALTVRSAYGPVRIRELVRGTARIEGSYGALTLGVRRGTAVWLDAASRHGVVRNELAADVGPADGEDTLEVHARTGYGDITVHRVAPGAAADA</sequence>
<evidence type="ECO:0008006" key="3">
    <source>
        <dbReference type="Google" id="ProtNLM"/>
    </source>
</evidence>
<dbReference type="Proteomes" id="UP001499933">
    <property type="component" value="Unassembled WGS sequence"/>
</dbReference>
<comment type="caution">
    <text evidence="1">The sequence shown here is derived from an EMBL/GenBank/DDBJ whole genome shotgun (WGS) entry which is preliminary data.</text>
</comment>
<evidence type="ECO:0000313" key="2">
    <source>
        <dbReference type="Proteomes" id="UP001499933"/>
    </source>
</evidence>
<proteinExistence type="predicted"/>
<protein>
    <recommendedName>
        <fullName evidence="3">Adhesin domain-containing protein</fullName>
    </recommendedName>
</protein>
<reference evidence="1 2" key="1">
    <citation type="journal article" date="2019" name="Int. J. Syst. Evol. Microbiol.">
        <title>The Global Catalogue of Microorganisms (GCM) 10K type strain sequencing project: providing services to taxonomists for standard genome sequencing and annotation.</title>
        <authorList>
            <consortium name="The Broad Institute Genomics Platform"/>
            <consortium name="The Broad Institute Genome Sequencing Center for Infectious Disease"/>
            <person name="Wu L."/>
            <person name="Ma J."/>
        </authorList>
    </citation>
    <scope>NUCLEOTIDE SEQUENCE [LARGE SCALE GENOMIC DNA]</scope>
    <source>
        <strain evidence="1 2">JCM 14901</strain>
    </source>
</reference>
<organism evidence="1 2">
    <name type="scientific">Microbacterium deminutum</name>
    <dbReference type="NCBI Taxonomy" id="344164"/>
    <lineage>
        <taxon>Bacteria</taxon>
        <taxon>Bacillati</taxon>
        <taxon>Actinomycetota</taxon>
        <taxon>Actinomycetes</taxon>
        <taxon>Micrococcales</taxon>
        <taxon>Microbacteriaceae</taxon>
        <taxon>Microbacterium</taxon>
    </lineage>
</organism>